<keyword evidence="1" id="KW-0732">Signal</keyword>
<dbReference type="RefSeq" id="WP_011766660.1">
    <property type="nucleotide sequence ID" value="NC_008702.1"/>
</dbReference>
<protein>
    <submittedName>
        <fullName evidence="2">Conserved hypothetical amino acid-binding protein</fullName>
    </submittedName>
</protein>
<evidence type="ECO:0000313" key="2">
    <source>
        <dbReference type="EMBL" id="CAL95550.1"/>
    </source>
</evidence>
<reference evidence="2 3" key="1">
    <citation type="journal article" date="2006" name="Nat. Biotechnol.">
        <title>Complete genome of the mutualistic, N2-fixing grass endophyte Azoarcus sp. strain BH72.</title>
        <authorList>
            <person name="Krause A."/>
            <person name="Ramakumar A."/>
            <person name="Bartels D."/>
            <person name="Battistoni F."/>
            <person name="Bekel T."/>
            <person name="Boch J."/>
            <person name="Boehm M."/>
            <person name="Friedrich F."/>
            <person name="Hurek T."/>
            <person name="Krause L."/>
            <person name="Linke B."/>
            <person name="McHardy A.C."/>
            <person name="Sarkar A."/>
            <person name="Schneiker S."/>
            <person name="Syed A.A."/>
            <person name="Thauer R."/>
            <person name="Vorhoelter F.-J."/>
            <person name="Weidner S."/>
            <person name="Puehler A."/>
            <person name="Reinhold-Hurek B."/>
            <person name="Kaiser O."/>
            <person name="Goesmann A."/>
        </authorList>
    </citation>
    <scope>NUCLEOTIDE SEQUENCE [LARGE SCALE GENOMIC DNA]</scope>
    <source>
        <strain evidence="2 3">BH72</strain>
    </source>
</reference>
<dbReference type="KEGG" id="azo:azo2934"/>
<dbReference type="EMBL" id="AM406670">
    <property type="protein sequence ID" value="CAL95550.1"/>
    <property type="molecule type" value="Genomic_DNA"/>
</dbReference>
<dbReference type="Gene3D" id="3.40.190.10">
    <property type="entry name" value="Periplasmic binding protein-like II"/>
    <property type="match status" value="3"/>
</dbReference>
<evidence type="ECO:0000313" key="3">
    <source>
        <dbReference type="Proteomes" id="UP000002588"/>
    </source>
</evidence>
<accession>A1K9P5</accession>
<dbReference type="PANTHER" id="PTHR35936:SF17">
    <property type="entry name" value="ARGININE-BINDING EXTRACELLULAR PROTEIN ARTP"/>
    <property type="match status" value="1"/>
</dbReference>
<dbReference type="SUPFAM" id="SSF53850">
    <property type="entry name" value="Periplasmic binding protein-like II"/>
    <property type="match status" value="1"/>
</dbReference>
<dbReference type="HOGENOM" id="CLU_080720_0_0_4"/>
<keyword evidence="3" id="KW-1185">Reference proteome</keyword>
<dbReference type="STRING" id="62928.azo2934"/>
<dbReference type="PANTHER" id="PTHR35936">
    <property type="entry name" value="MEMBRANE-BOUND LYTIC MUREIN TRANSGLYCOSYLASE F"/>
    <property type="match status" value="1"/>
</dbReference>
<dbReference type="Proteomes" id="UP000002588">
    <property type="component" value="Chromosome"/>
</dbReference>
<dbReference type="eggNOG" id="COG0834">
    <property type="taxonomic scope" value="Bacteria"/>
</dbReference>
<feature type="signal peptide" evidence="1">
    <location>
        <begin position="1"/>
        <end position="25"/>
    </location>
</feature>
<evidence type="ECO:0000256" key="1">
    <source>
        <dbReference type="SAM" id="SignalP"/>
    </source>
</evidence>
<sequence length="287" mass="30858">MKTDSLRALVLACGLLLGSAHTACAADAQAASALEVQQPGRLRIAVYDSFPPYSAKGRGIDIALGRELARRVGLEPEVVEFKADEDMNDDLRNMVWKGHYLGTRPADVMLHVPVDKRLADANEQVKIFGPYHLESLAIVRDPKRVPPVTGSAAKALEVFTREKVGVEVASLADDFLLGALNGRLRSNVTHFPTVAEAVAGLQRGDVVAVMATRAEIEAALGQQGAGRFELTPVSMPELRIKGWALGMAVKAEHEALADALGKAMMDVQRDGTLVRIFAEHGVTHQTP</sequence>
<proteinExistence type="predicted"/>
<dbReference type="AlphaFoldDB" id="A1K9P5"/>
<feature type="chain" id="PRO_5002635939" evidence="1">
    <location>
        <begin position="26"/>
        <end position="287"/>
    </location>
</feature>
<gene>
    <name evidence="2" type="ordered locus">azo2934</name>
</gene>
<name>A1K9P5_AZOSB</name>
<dbReference type="OrthoDB" id="6192933at2"/>
<organism evidence="2 3">
    <name type="scientific">Azoarcus sp. (strain BH72)</name>
    <dbReference type="NCBI Taxonomy" id="418699"/>
    <lineage>
        <taxon>Bacteria</taxon>
        <taxon>Pseudomonadati</taxon>
        <taxon>Pseudomonadota</taxon>
        <taxon>Betaproteobacteria</taxon>
        <taxon>Rhodocyclales</taxon>
        <taxon>Zoogloeaceae</taxon>
        <taxon>Azoarcus</taxon>
    </lineage>
</organism>
<dbReference type="KEGG" id="aoa:dqs_3074"/>